<keyword evidence="4" id="KW-1185">Reference proteome</keyword>
<evidence type="ECO:0000313" key="4">
    <source>
        <dbReference type="Proteomes" id="UP001230504"/>
    </source>
</evidence>
<protein>
    <submittedName>
        <fullName evidence="3">Uncharacterized protein</fullName>
    </submittedName>
</protein>
<name>A0AAD8PP95_9PEZI</name>
<dbReference type="RefSeq" id="XP_060409115.1">
    <property type="nucleotide sequence ID" value="XM_060564194.1"/>
</dbReference>
<feature type="region of interest" description="Disordered" evidence="2">
    <location>
        <begin position="105"/>
        <end position="133"/>
    </location>
</feature>
<organism evidence="3 4">
    <name type="scientific">Colletotrichum navitas</name>
    <dbReference type="NCBI Taxonomy" id="681940"/>
    <lineage>
        <taxon>Eukaryota</taxon>
        <taxon>Fungi</taxon>
        <taxon>Dikarya</taxon>
        <taxon>Ascomycota</taxon>
        <taxon>Pezizomycotina</taxon>
        <taxon>Sordariomycetes</taxon>
        <taxon>Hypocreomycetidae</taxon>
        <taxon>Glomerellales</taxon>
        <taxon>Glomerellaceae</taxon>
        <taxon>Colletotrichum</taxon>
        <taxon>Colletotrichum graminicola species complex</taxon>
    </lineage>
</organism>
<feature type="region of interest" description="Disordered" evidence="2">
    <location>
        <begin position="218"/>
        <end position="259"/>
    </location>
</feature>
<dbReference type="GeneID" id="85448434"/>
<feature type="coiled-coil region" evidence="1">
    <location>
        <begin position="275"/>
        <end position="302"/>
    </location>
</feature>
<feature type="compositionally biased region" description="Basic and acidic residues" evidence="2">
    <location>
        <begin position="105"/>
        <end position="126"/>
    </location>
</feature>
<proteinExistence type="predicted"/>
<sequence length="317" mass="34834">MPTDVFDNLTYASMEPCTGEKAKLNNKASIRCRQLLRFYEHVKCLAPNEGNKSSIESLLAILEPRLAKASNIASTTTESEDEEPFLDSWRVDDQRHLKGWLTKNFDKWNDDEGKQGEDDQAPDHHGHGNIVIPVTPADVPTEVEAVTALTSEMAISSPEAAQDDVSRHVEANAASLAPAPLNLRRSPPLHAIVTPPPALAPLPAEYYAFARARSQRGQARRRLDEANKDETRARDAFKEGTDAYNGASKASGAGNRSSTISTNSAKVYLHASSEFQKARAKAEEATAAFAEAERRVEAAKAVFVAWVREQRQQGQRE</sequence>
<evidence type="ECO:0000256" key="2">
    <source>
        <dbReference type="SAM" id="MobiDB-lite"/>
    </source>
</evidence>
<reference evidence="3" key="1">
    <citation type="submission" date="2021-06" db="EMBL/GenBank/DDBJ databases">
        <title>Comparative genomics, transcriptomics and evolutionary studies reveal genomic signatures of adaptation to plant cell wall in hemibiotrophic fungi.</title>
        <authorList>
            <consortium name="DOE Joint Genome Institute"/>
            <person name="Baroncelli R."/>
            <person name="Diaz J.F."/>
            <person name="Benocci T."/>
            <person name="Peng M."/>
            <person name="Battaglia E."/>
            <person name="Haridas S."/>
            <person name="Andreopoulos W."/>
            <person name="Labutti K."/>
            <person name="Pangilinan J."/>
            <person name="Floch G.L."/>
            <person name="Makela M.R."/>
            <person name="Henrissat B."/>
            <person name="Grigoriev I.V."/>
            <person name="Crouch J.A."/>
            <person name="De Vries R.P."/>
            <person name="Sukno S.A."/>
            <person name="Thon M.R."/>
        </authorList>
    </citation>
    <scope>NUCLEOTIDE SEQUENCE</scope>
    <source>
        <strain evidence="3">CBS 125086</strain>
    </source>
</reference>
<dbReference type="EMBL" id="JAHLJV010000091">
    <property type="protein sequence ID" value="KAK1573498.1"/>
    <property type="molecule type" value="Genomic_DNA"/>
</dbReference>
<gene>
    <name evidence="3" type="ORF">LY79DRAFT_673591</name>
</gene>
<evidence type="ECO:0000256" key="1">
    <source>
        <dbReference type="SAM" id="Coils"/>
    </source>
</evidence>
<keyword evidence="1" id="KW-0175">Coiled coil</keyword>
<dbReference type="AlphaFoldDB" id="A0AAD8PP95"/>
<accession>A0AAD8PP95</accession>
<comment type="caution">
    <text evidence="3">The sequence shown here is derived from an EMBL/GenBank/DDBJ whole genome shotgun (WGS) entry which is preliminary data.</text>
</comment>
<dbReference type="Proteomes" id="UP001230504">
    <property type="component" value="Unassembled WGS sequence"/>
</dbReference>
<feature type="compositionally biased region" description="Basic and acidic residues" evidence="2">
    <location>
        <begin position="221"/>
        <end position="241"/>
    </location>
</feature>
<evidence type="ECO:0000313" key="3">
    <source>
        <dbReference type="EMBL" id="KAK1573498.1"/>
    </source>
</evidence>